<organism evidence="1 2">
    <name type="scientific">Limobrevibacterium gyesilva</name>
    <dbReference type="NCBI Taxonomy" id="2991712"/>
    <lineage>
        <taxon>Bacteria</taxon>
        <taxon>Pseudomonadati</taxon>
        <taxon>Pseudomonadota</taxon>
        <taxon>Alphaproteobacteria</taxon>
        <taxon>Acetobacterales</taxon>
        <taxon>Acetobacteraceae</taxon>
        <taxon>Limobrevibacterium</taxon>
    </lineage>
</organism>
<proteinExistence type="predicted"/>
<reference evidence="1" key="1">
    <citation type="submission" date="2022-09" db="EMBL/GenBank/DDBJ databases">
        <title>Rhodovastum sp. nov. RN2-1 isolated from soil in Seongnam, South Korea.</title>
        <authorList>
            <person name="Le N.T."/>
        </authorList>
    </citation>
    <scope>NUCLEOTIDE SEQUENCE</scope>
    <source>
        <strain evidence="1">RN2-1</strain>
    </source>
</reference>
<name>A0AA41YUK0_9PROT</name>
<dbReference type="AlphaFoldDB" id="A0AA41YUK0"/>
<sequence length="155" mass="17416">MFFPRILNVVDRISAGFRFGAYSQLAGRFPRRNFTSNAAFDVSGFRRMFDFGMAQSVFTHIPMARLGACLSSVAPHFRLGGQLYVTVFLAPQEAANKTFTQLPGGIVTSPNRDPFHTTLSELHDIASCAIGWRMSVIGNWAHPRNQQMVRFTRQE</sequence>
<reference evidence="1" key="2">
    <citation type="submission" date="2022-10" db="EMBL/GenBank/DDBJ databases">
        <authorList>
            <person name="Trinh H.N."/>
        </authorList>
    </citation>
    <scope>NUCLEOTIDE SEQUENCE</scope>
    <source>
        <strain evidence="1">RN2-1</strain>
    </source>
</reference>
<dbReference type="RefSeq" id="WP_264714414.1">
    <property type="nucleotide sequence ID" value="NZ_JAPDNT010000010.1"/>
</dbReference>
<gene>
    <name evidence="1" type="ORF">OL599_13990</name>
</gene>
<dbReference type="Proteomes" id="UP001165679">
    <property type="component" value="Unassembled WGS sequence"/>
</dbReference>
<protein>
    <submittedName>
        <fullName evidence="1">Uncharacterized protein</fullName>
    </submittedName>
</protein>
<evidence type="ECO:0000313" key="1">
    <source>
        <dbReference type="EMBL" id="MCW3475692.1"/>
    </source>
</evidence>
<dbReference type="EMBL" id="JAPDNT010000010">
    <property type="protein sequence ID" value="MCW3475692.1"/>
    <property type="molecule type" value="Genomic_DNA"/>
</dbReference>
<evidence type="ECO:0000313" key="2">
    <source>
        <dbReference type="Proteomes" id="UP001165679"/>
    </source>
</evidence>
<comment type="caution">
    <text evidence="1">The sequence shown here is derived from an EMBL/GenBank/DDBJ whole genome shotgun (WGS) entry which is preliminary data.</text>
</comment>
<keyword evidence="2" id="KW-1185">Reference proteome</keyword>
<accession>A0AA41YUK0</accession>